<feature type="chain" id="PRO_5006829204" evidence="1">
    <location>
        <begin position="19"/>
        <end position="58"/>
    </location>
</feature>
<proteinExistence type="evidence at transcript level"/>
<sequence length="58" mass="6991">MDTKGLLVILFFVLLITGEVENMPKKHKHKHGKRYLENFEEPLQKRDMNEESFELFNQ</sequence>
<evidence type="ECO:0000256" key="1">
    <source>
        <dbReference type="SAM" id="SignalP"/>
    </source>
</evidence>
<dbReference type="AlphaFoldDB" id="A0A0U1SJA1"/>
<feature type="signal peptide" evidence="1">
    <location>
        <begin position="1"/>
        <end position="18"/>
    </location>
</feature>
<reference evidence="2" key="1">
    <citation type="submission" date="2007-09" db="EMBL/GenBank/DDBJ databases">
        <title>Toxic transcriptome analysis of Lychas mucronatus: molecular mechanisms regulating diversity of scorpion venom peptides.</title>
        <authorList>
            <person name="Li W."/>
            <person name="Ma Y."/>
            <person name="Cao Z."/>
        </authorList>
    </citation>
    <scope>NUCLEOTIDE SEQUENCE</scope>
    <source>
        <tissue evidence="2">Venom gland</tissue>
    </source>
</reference>
<accession>A0A0U1SJA1</accession>
<evidence type="ECO:0000313" key="2">
    <source>
        <dbReference type="EMBL" id="ABY26697.1"/>
    </source>
</evidence>
<protein>
    <submittedName>
        <fullName evidence="2">NDBP5</fullName>
    </submittedName>
</protein>
<dbReference type="EMBL" id="EU163888">
    <property type="protein sequence ID" value="ABY26697.1"/>
    <property type="molecule type" value="mRNA"/>
</dbReference>
<keyword evidence="1" id="KW-0732">Signal</keyword>
<name>A0A0U1SJA1_LYCMC</name>
<organism evidence="2">
    <name type="scientific">Lychas mucronatus</name>
    <name type="common">Chinese swimming scorpion</name>
    <dbReference type="NCBI Taxonomy" id="172552"/>
    <lineage>
        <taxon>Eukaryota</taxon>
        <taxon>Metazoa</taxon>
        <taxon>Ecdysozoa</taxon>
        <taxon>Arthropoda</taxon>
        <taxon>Chelicerata</taxon>
        <taxon>Arachnida</taxon>
        <taxon>Scorpiones</taxon>
        <taxon>Buthida</taxon>
        <taxon>Buthoidea</taxon>
        <taxon>Buthidae</taxon>
        <taxon>Lychas</taxon>
    </lineage>
</organism>